<dbReference type="SUPFAM" id="SSF56784">
    <property type="entry name" value="HAD-like"/>
    <property type="match status" value="1"/>
</dbReference>
<comment type="caution">
    <text evidence="4">The sequence shown here is derived from an EMBL/GenBank/DDBJ whole genome shotgun (WGS) entry which is preliminary data.</text>
</comment>
<evidence type="ECO:0000256" key="2">
    <source>
        <dbReference type="SAM" id="MobiDB-lite"/>
    </source>
</evidence>
<dbReference type="EMBL" id="VFQX01000074">
    <property type="protein sequence ID" value="KAF0971845.1"/>
    <property type="molecule type" value="Genomic_DNA"/>
</dbReference>
<dbReference type="VEuPathDB" id="AmoebaDB:NfTy_082230"/>
<dbReference type="PANTHER" id="PTHR12181">
    <property type="entry name" value="LIPIN"/>
    <property type="match status" value="1"/>
</dbReference>
<dbReference type="Pfam" id="PF04571">
    <property type="entry name" value="Lipin_N"/>
    <property type="match status" value="1"/>
</dbReference>
<dbReference type="InterPro" id="IPR007651">
    <property type="entry name" value="Lipin_N"/>
</dbReference>
<organism evidence="4 5">
    <name type="scientific">Naegleria fowleri</name>
    <name type="common">Brain eating amoeba</name>
    <dbReference type="NCBI Taxonomy" id="5763"/>
    <lineage>
        <taxon>Eukaryota</taxon>
        <taxon>Discoba</taxon>
        <taxon>Heterolobosea</taxon>
        <taxon>Tetramitia</taxon>
        <taxon>Eutetramitia</taxon>
        <taxon>Vahlkampfiidae</taxon>
        <taxon>Naegleria</taxon>
    </lineage>
</organism>
<dbReference type="InterPro" id="IPR013209">
    <property type="entry name" value="LNS2"/>
</dbReference>
<dbReference type="InterPro" id="IPR023214">
    <property type="entry name" value="HAD_sf"/>
</dbReference>
<accession>A0A6A5BCI2</accession>
<proteinExistence type="inferred from homology"/>
<feature type="domain" description="LNS2/PITP" evidence="3">
    <location>
        <begin position="383"/>
        <end position="538"/>
    </location>
</feature>
<dbReference type="OrthoDB" id="4567at2759"/>
<reference evidence="4 5" key="1">
    <citation type="journal article" date="2019" name="Sci. Rep.">
        <title>Nanopore sequencing improves the draft genome of the human pathogenic amoeba Naegleria fowleri.</title>
        <authorList>
            <person name="Liechti N."/>
            <person name="Schurch N."/>
            <person name="Bruggmann R."/>
            <person name="Wittwer M."/>
        </authorList>
    </citation>
    <scope>NUCLEOTIDE SEQUENCE [LARGE SCALE GENOMIC DNA]</scope>
    <source>
        <strain evidence="4 5">ATCC 30894</strain>
    </source>
</reference>
<dbReference type="Proteomes" id="UP000444721">
    <property type="component" value="Unassembled WGS sequence"/>
</dbReference>
<feature type="region of interest" description="Disordered" evidence="2">
    <location>
        <begin position="179"/>
        <end position="198"/>
    </location>
</feature>
<dbReference type="GO" id="GO:0008195">
    <property type="term" value="F:phosphatidate phosphatase activity"/>
    <property type="evidence" value="ECO:0007669"/>
    <property type="project" value="TreeGrafter"/>
</dbReference>
<gene>
    <name evidence="4" type="ORF">FDP41_010068</name>
</gene>
<dbReference type="OMA" id="ETHPEHR"/>
<feature type="region of interest" description="Disordered" evidence="2">
    <location>
        <begin position="256"/>
        <end position="313"/>
    </location>
</feature>
<sequence length="608" mass="68752">MACVDIIIVKQEDGSYQSSPFFVRFPQRTKFRRVITVKVNGKKIECPNCELVVDPDHNYAYFSIIVDNNNQSEISSPQMSSSPVIVGENKTLANLVPTEEAQLALAQYRKKSLPPLPTSLKKNDMKPPSELVFEKSNNTQNSPTKNTENMSQINSNNTSGNIGIPIQNNNNRERQNNVATTTTVSPTGSPPKLLPPLPKKTIAQNLLIKNNLVPPETLNSPEENEELRQEEREMILNDLENHEDPDDEEKEMFKLFEEETSVSSRSRSKAIITRPRASSGAKNLSRSPKLHITSSSGSDESATYYTSSPTGSPSKTGYMDKWLKSIDNETHPEHRLRPSKEFLDTIHSYMSDFRSTITFTDVSGLNPEPIKGYIFEFSPHDKIVVSDVDGTITKSDLMGQVYSRMGKDYTHPGIAKLFQSIAENNYKFIYLSARPITMAQLTREYIQSIYQDGYKMPLGPTITSPNKAFNALAREVIIRRPETFKINCLTTIASLFPTDFPFYSGFGNRPTDCISYVSVNIDPTKCYRVNKQGKLLVQATKVTFASYNEIESQIMKHFPKTVNKHQRSQSDTSHYKLNNGQLVTMNLPKKKDLEVLREQYLNPEELQI</sequence>
<dbReference type="InterPro" id="IPR031315">
    <property type="entry name" value="LNS2/PITP"/>
</dbReference>
<dbReference type="VEuPathDB" id="AmoebaDB:FDP41_010068"/>
<comment type="similarity">
    <text evidence="1">Belongs to the lipin family.</text>
</comment>
<name>A0A6A5BCI2_NAEFO</name>
<dbReference type="AlphaFoldDB" id="A0A6A5BCI2"/>
<feature type="compositionally biased region" description="Polar residues" evidence="2">
    <location>
        <begin position="280"/>
        <end position="301"/>
    </location>
</feature>
<evidence type="ECO:0000313" key="5">
    <source>
        <dbReference type="Proteomes" id="UP000444721"/>
    </source>
</evidence>
<protein>
    <recommendedName>
        <fullName evidence="3">LNS2/PITP domain-containing protein</fullName>
    </recommendedName>
</protein>
<dbReference type="InterPro" id="IPR036412">
    <property type="entry name" value="HAD-like_sf"/>
</dbReference>
<dbReference type="SMR" id="A0A6A5BCI2"/>
<dbReference type="Gene3D" id="3.40.50.1000">
    <property type="entry name" value="HAD superfamily/HAD-like"/>
    <property type="match status" value="1"/>
</dbReference>
<keyword evidence="5" id="KW-1185">Reference proteome</keyword>
<feature type="compositionally biased region" description="Pro residues" evidence="2">
    <location>
        <begin position="188"/>
        <end position="198"/>
    </location>
</feature>
<evidence type="ECO:0000259" key="3">
    <source>
        <dbReference type="SMART" id="SM00775"/>
    </source>
</evidence>
<dbReference type="SMART" id="SM00775">
    <property type="entry name" value="LNS2"/>
    <property type="match status" value="1"/>
</dbReference>
<dbReference type="VEuPathDB" id="AmoebaDB:NF0076990"/>
<feature type="compositionally biased region" description="Low complexity" evidence="2">
    <location>
        <begin position="153"/>
        <end position="174"/>
    </location>
</feature>
<feature type="compositionally biased region" description="Polar residues" evidence="2">
    <location>
        <begin position="135"/>
        <end position="152"/>
    </location>
</feature>
<dbReference type="PANTHER" id="PTHR12181:SF12">
    <property type="entry name" value="PHOSPHATIDATE PHOSPHATASE"/>
    <property type="match status" value="1"/>
</dbReference>
<feature type="compositionally biased region" description="Low complexity" evidence="2">
    <location>
        <begin position="303"/>
        <end position="313"/>
    </location>
</feature>
<dbReference type="Pfam" id="PF08235">
    <property type="entry name" value="LNS2"/>
    <property type="match status" value="1"/>
</dbReference>
<evidence type="ECO:0000313" key="4">
    <source>
        <dbReference type="EMBL" id="KAF0971845.1"/>
    </source>
</evidence>
<dbReference type="GeneID" id="68117283"/>
<feature type="region of interest" description="Disordered" evidence="2">
    <location>
        <begin position="113"/>
        <end position="174"/>
    </location>
</feature>
<evidence type="ECO:0000256" key="1">
    <source>
        <dbReference type="ARBA" id="ARBA00005476"/>
    </source>
</evidence>
<dbReference type="RefSeq" id="XP_044556561.1">
    <property type="nucleotide sequence ID" value="XM_044700326.1"/>
</dbReference>
<dbReference type="InterPro" id="IPR026058">
    <property type="entry name" value="LIPIN"/>
</dbReference>